<organism evidence="1 2">
    <name type="scientific">Melanomma pulvis-pyrius CBS 109.77</name>
    <dbReference type="NCBI Taxonomy" id="1314802"/>
    <lineage>
        <taxon>Eukaryota</taxon>
        <taxon>Fungi</taxon>
        <taxon>Dikarya</taxon>
        <taxon>Ascomycota</taxon>
        <taxon>Pezizomycotina</taxon>
        <taxon>Dothideomycetes</taxon>
        <taxon>Pleosporomycetidae</taxon>
        <taxon>Pleosporales</taxon>
        <taxon>Melanommataceae</taxon>
        <taxon>Melanomma</taxon>
    </lineage>
</organism>
<dbReference type="OrthoDB" id="437457at2759"/>
<name>A0A6A6X2S3_9PLEO</name>
<gene>
    <name evidence="1" type="ORF">K505DRAFT_251203</name>
</gene>
<sequence length="222" mass="25460">MVDFRHVTDYFLSYAYTPSKFQASVVRVKGVRINCLGDVKMLKRPHFEEIELPTTDSIFTQHDTSDIADRIGISVLTQRCPPDPKWANSKDAMFENKSPFNNQDATFLHQCCDPDAKFDMSTGSLGWGWCSMPWQNGAGSAIVVRKDKKPLLPSHMEALAKYCRNEIQPLMGHSTGEYHPEEPIKKDHVLKIICRPMFVIYWSKFSREKKDYTTPSPYDTAM</sequence>
<evidence type="ECO:0000313" key="2">
    <source>
        <dbReference type="Proteomes" id="UP000799757"/>
    </source>
</evidence>
<dbReference type="Proteomes" id="UP000799757">
    <property type="component" value="Unassembled WGS sequence"/>
</dbReference>
<protein>
    <submittedName>
        <fullName evidence="1">Uncharacterized protein</fullName>
    </submittedName>
</protein>
<proteinExistence type="predicted"/>
<accession>A0A6A6X2S3</accession>
<evidence type="ECO:0000313" key="1">
    <source>
        <dbReference type="EMBL" id="KAF2790433.1"/>
    </source>
</evidence>
<reference evidence="1" key="1">
    <citation type="journal article" date="2020" name="Stud. Mycol.">
        <title>101 Dothideomycetes genomes: a test case for predicting lifestyles and emergence of pathogens.</title>
        <authorList>
            <person name="Haridas S."/>
            <person name="Albert R."/>
            <person name="Binder M."/>
            <person name="Bloem J."/>
            <person name="Labutti K."/>
            <person name="Salamov A."/>
            <person name="Andreopoulos B."/>
            <person name="Baker S."/>
            <person name="Barry K."/>
            <person name="Bills G."/>
            <person name="Bluhm B."/>
            <person name="Cannon C."/>
            <person name="Castanera R."/>
            <person name="Culley D."/>
            <person name="Daum C."/>
            <person name="Ezra D."/>
            <person name="Gonzalez J."/>
            <person name="Henrissat B."/>
            <person name="Kuo A."/>
            <person name="Liang C."/>
            <person name="Lipzen A."/>
            <person name="Lutzoni F."/>
            <person name="Magnuson J."/>
            <person name="Mondo S."/>
            <person name="Nolan M."/>
            <person name="Ohm R."/>
            <person name="Pangilinan J."/>
            <person name="Park H.-J."/>
            <person name="Ramirez L."/>
            <person name="Alfaro M."/>
            <person name="Sun H."/>
            <person name="Tritt A."/>
            <person name="Yoshinaga Y."/>
            <person name="Zwiers L.-H."/>
            <person name="Turgeon B."/>
            <person name="Goodwin S."/>
            <person name="Spatafora J."/>
            <person name="Crous P."/>
            <person name="Grigoriev I."/>
        </authorList>
    </citation>
    <scope>NUCLEOTIDE SEQUENCE</scope>
    <source>
        <strain evidence="1">CBS 109.77</strain>
    </source>
</reference>
<dbReference type="AlphaFoldDB" id="A0A6A6X2S3"/>
<dbReference type="EMBL" id="MU002074">
    <property type="protein sequence ID" value="KAF2790433.1"/>
    <property type="molecule type" value="Genomic_DNA"/>
</dbReference>
<keyword evidence="2" id="KW-1185">Reference proteome</keyword>